<dbReference type="InterPro" id="IPR016161">
    <property type="entry name" value="Ald_DH/histidinol_DH"/>
</dbReference>
<dbReference type="Proteomes" id="UP000054321">
    <property type="component" value="Unassembled WGS sequence"/>
</dbReference>
<evidence type="ECO:0000256" key="6">
    <source>
        <dbReference type="RuleBase" id="RU003345"/>
    </source>
</evidence>
<dbReference type="OrthoDB" id="310895at2759"/>
<evidence type="ECO:0000256" key="4">
    <source>
        <dbReference type="ARBA" id="ARBA00049194"/>
    </source>
</evidence>
<dbReference type="Pfam" id="PF00171">
    <property type="entry name" value="Aldedh"/>
    <property type="match status" value="1"/>
</dbReference>
<dbReference type="InterPro" id="IPR016160">
    <property type="entry name" value="Ald_DH_CS_CYS"/>
</dbReference>
<dbReference type="InterPro" id="IPR016163">
    <property type="entry name" value="Ald_DH_C"/>
</dbReference>
<dbReference type="FunFam" id="3.40.605.10:FF:000001">
    <property type="entry name" value="Aldehyde dehydrogenase 1"/>
    <property type="match status" value="1"/>
</dbReference>
<comment type="similarity">
    <text evidence="1 6">Belongs to the aldehyde dehydrogenase family.</text>
</comment>
<dbReference type="PROSITE" id="PS00687">
    <property type="entry name" value="ALDEHYDE_DEHYDR_GLU"/>
    <property type="match status" value="1"/>
</dbReference>
<dbReference type="GO" id="GO:0004029">
    <property type="term" value="F:aldehyde dehydrogenase (NAD+) activity"/>
    <property type="evidence" value="ECO:0007669"/>
    <property type="project" value="UniProtKB-EC"/>
</dbReference>
<organism evidence="9 10">
    <name type="scientific">Oidiodendron maius (strain Zn)</name>
    <dbReference type="NCBI Taxonomy" id="913774"/>
    <lineage>
        <taxon>Eukaryota</taxon>
        <taxon>Fungi</taxon>
        <taxon>Dikarya</taxon>
        <taxon>Ascomycota</taxon>
        <taxon>Pezizomycotina</taxon>
        <taxon>Leotiomycetes</taxon>
        <taxon>Leotiomycetes incertae sedis</taxon>
        <taxon>Myxotrichaceae</taxon>
        <taxon>Oidiodendron</taxon>
    </lineage>
</organism>
<dbReference type="InterPro" id="IPR029510">
    <property type="entry name" value="Ald_DH_CS_GLU"/>
</dbReference>
<reference evidence="10" key="2">
    <citation type="submission" date="2015-01" db="EMBL/GenBank/DDBJ databases">
        <title>Evolutionary Origins and Diversification of the Mycorrhizal Mutualists.</title>
        <authorList>
            <consortium name="DOE Joint Genome Institute"/>
            <consortium name="Mycorrhizal Genomics Consortium"/>
            <person name="Kohler A."/>
            <person name="Kuo A."/>
            <person name="Nagy L.G."/>
            <person name="Floudas D."/>
            <person name="Copeland A."/>
            <person name="Barry K.W."/>
            <person name="Cichocki N."/>
            <person name="Veneault-Fourrey C."/>
            <person name="LaButti K."/>
            <person name="Lindquist E.A."/>
            <person name="Lipzen A."/>
            <person name="Lundell T."/>
            <person name="Morin E."/>
            <person name="Murat C."/>
            <person name="Riley R."/>
            <person name="Ohm R."/>
            <person name="Sun H."/>
            <person name="Tunlid A."/>
            <person name="Henrissat B."/>
            <person name="Grigoriev I.V."/>
            <person name="Hibbett D.S."/>
            <person name="Martin F."/>
        </authorList>
    </citation>
    <scope>NUCLEOTIDE SEQUENCE [LARGE SCALE GENOMIC DNA]</scope>
    <source>
        <strain evidence="10">Zn</strain>
    </source>
</reference>
<keyword evidence="2 6" id="KW-0560">Oxidoreductase</keyword>
<keyword evidence="10" id="KW-1185">Reference proteome</keyword>
<dbReference type="AlphaFoldDB" id="A0A0C3E2L8"/>
<name>A0A0C3E2L8_OIDMZ</name>
<evidence type="ECO:0000259" key="8">
    <source>
        <dbReference type="Pfam" id="PF00171"/>
    </source>
</evidence>
<feature type="active site" evidence="5">
    <location>
        <position position="258"/>
    </location>
</feature>
<dbReference type="SUPFAM" id="SSF53720">
    <property type="entry name" value="ALDH-like"/>
    <property type="match status" value="1"/>
</dbReference>
<evidence type="ECO:0000256" key="2">
    <source>
        <dbReference type="ARBA" id="ARBA00023002"/>
    </source>
</evidence>
<evidence type="ECO:0000313" key="10">
    <source>
        <dbReference type="Proteomes" id="UP000054321"/>
    </source>
</evidence>
<feature type="compositionally biased region" description="Polar residues" evidence="7">
    <location>
        <begin position="321"/>
        <end position="335"/>
    </location>
</feature>
<sequence>MSSSGELSGPTDIETRLFINGEFVPSKLGKKFDVVNPATEKVTASPYEATAEDVDLAVEAAKAALPAWSEMGGLARAGFFYKLADLLEKSNTELAQLEAVSMGRPISTYKEGYSAAAMFRYFAGQAADVHGESSLHKPGFLSLTLRQPYGVCAAIIPWNVPVSSVAVKFGPCLLAGNTLVIKSSEKAPLAVLRFAKLVKEAGFPAGVVNILSGLGPNCGAALASHMEIRKLAFTGSTRTGRAIKKAAASSNLKNVTLELGGKSPLIIFGDADLDKAVPAAATSILGLSGQMCVASSRVYVEKSISDEFTKRLVKEIEEKGSNPSGNNPLSPTTVRGPQADKIQFDHIMSFLKEAKEQKLQILTGGDRDGNEGYYIQPTVILNPGEDARVIKEEIFGPVQCVSTFETEDEVLKLANNTEYGLYASLYTKDIPRAIRVAKVFESGMVGVNVTSPLVALDLPFGGWKASGDGRELGKYSVESWTEVKTVFIAT</sequence>
<dbReference type="FunFam" id="3.40.309.10:FF:000012">
    <property type="entry name" value="Betaine aldehyde dehydrogenase"/>
    <property type="match status" value="1"/>
</dbReference>
<dbReference type="EMBL" id="KN832870">
    <property type="protein sequence ID" value="KIN08558.1"/>
    <property type="molecule type" value="Genomic_DNA"/>
</dbReference>
<dbReference type="HOGENOM" id="CLU_005391_0_0_1"/>
<evidence type="ECO:0000256" key="7">
    <source>
        <dbReference type="SAM" id="MobiDB-lite"/>
    </source>
</evidence>
<dbReference type="STRING" id="913774.A0A0C3E2L8"/>
<dbReference type="PROSITE" id="PS00070">
    <property type="entry name" value="ALDEHYDE_DEHYDR_CYS"/>
    <property type="match status" value="1"/>
</dbReference>
<dbReference type="Gene3D" id="3.40.605.10">
    <property type="entry name" value="Aldehyde Dehydrogenase, Chain A, domain 1"/>
    <property type="match status" value="1"/>
</dbReference>
<evidence type="ECO:0000256" key="1">
    <source>
        <dbReference type="ARBA" id="ARBA00009986"/>
    </source>
</evidence>
<dbReference type="PANTHER" id="PTHR11699">
    <property type="entry name" value="ALDEHYDE DEHYDROGENASE-RELATED"/>
    <property type="match status" value="1"/>
</dbReference>
<evidence type="ECO:0000256" key="3">
    <source>
        <dbReference type="ARBA" id="ARBA00024226"/>
    </source>
</evidence>
<proteinExistence type="inferred from homology"/>
<protein>
    <recommendedName>
        <fullName evidence="3">aldehyde dehydrogenase (NAD(+))</fullName>
        <ecNumber evidence="3">1.2.1.3</ecNumber>
    </recommendedName>
</protein>
<reference evidence="9 10" key="1">
    <citation type="submission" date="2014-04" db="EMBL/GenBank/DDBJ databases">
        <authorList>
            <consortium name="DOE Joint Genome Institute"/>
            <person name="Kuo A."/>
            <person name="Martino E."/>
            <person name="Perotto S."/>
            <person name="Kohler A."/>
            <person name="Nagy L.G."/>
            <person name="Floudas D."/>
            <person name="Copeland A."/>
            <person name="Barry K.W."/>
            <person name="Cichocki N."/>
            <person name="Veneault-Fourrey C."/>
            <person name="LaButti K."/>
            <person name="Lindquist E.A."/>
            <person name="Lipzen A."/>
            <person name="Lundell T."/>
            <person name="Morin E."/>
            <person name="Murat C."/>
            <person name="Sun H."/>
            <person name="Tunlid A."/>
            <person name="Henrissat B."/>
            <person name="Grigoriev I.V."/>
            <person name="Hibbett D.S."/>
            <person name="Martin F."/>
            <person name="Nordberg H.P."/>
            <person name="Cantor M.N."/>
            <person name="Hua S.X."/>
        </authorList>
    </citation>
    <scope>NUCLEOTIDE SEQUENCE [LARGE SCALE GENOMIC DNA]</scope>
    <source>
        <strain evidence="9 10">Zn</strain>
    </source>
</reference>
<dbReference type="EC" id="1.2.1.3" evidence="3"/>
<evidence type="ECO:0000313" key="9">
    <source>
        <dbReference type="EMBL" id="KIN08558.1"/>
    </source>
</evidence>
<feature type="region of interest" description="Disordered" evidence="7">
    <location>
        <begin position="317"/>
        <end position="336"/>
    </location>
</feature>
<dbReference type="InParanoid" id="A0A0C3E2L8"/>
<accession>A0A0C3E2L8</accession>
<gene>
    <name evidence="9" type="ORF">OIDMADRAFT_152997</name>
</gene>
<dbReference type="InterPro" id="IPR016162">
    <property type="entry name" value="Ald_DH_N"/>
</dbReference>
<dbReference type="Gene3D" id="3.40.309.10">
    <property type="entry name" value="Aldehyde Dehydrogenase, Chain A, domain 2"/>
    <property type="match status" value="1"/>
</dbReference>
<comment type="catalytic activity">
    <reaction evidence="4">
        <text>an aldehyde + NAD(+) + H2O = a carboxylate + NADH + 2 H(+)</text>
        <dbReference type="Rhea" id="RHEA:16185"/>
        <dbReference type="ChEBI" id="CHEBI:15377"/>
        <dbReference type="ChEBI" id="CHEBI:15378"/>
        <dbReference type="ChEBI" id="CHEBI:17478"/>
        <dbReference type="ChEBI" id="CHEBI:29067"/>
        <dbReference type="ChEBI" id="CHEBI:57540"/>
        <dbReference type="ChEBI" id="CHEBI:57945"/>
        <dbReference type="EC" id="1.2.1.3"/>
    </reaction>
</comment>
<dbReference type="InterPro" id="IPR015590">
    <property type="entry name" value="Aldehyde_DH_dom"/>
</dbReference>
<evidence type="ECO:0000256" key="5">
    <source>
        <dbReference type="PROSITE-ProRule" id="PRU10007"/>
    </source>
</evidence>
<feature type="domain" description="Aldehyde dehydrogenase" evidence="8">
    <location>
        <begin position="24"/>
        <end position="486"/>
    </location>
</feature>